<keyword evidence="5" id="KW-1185">Reference proteome</keyword>
<dbReference type="SUPFAM" id="SSF50182">
    <property type="entry name" value="Sm-like ribonucleoproteins"/>
    <property type="match status" value="1"/>
</dbReference>
<dbReference type="Gene3D" id="2.30.30.100">
    <property type="match status" value="1"/>
</dbReference>
<feature type="non-terminal residue" evidence="6">
    <location>
        <position position="137"/>
    </location>
</feature>
<dbReference type="PANTHER" id="PTHR10553">
    <property type="entry name" value="SMALL NUCLEAR RIBONUCLEOPROTEIN"/>
    <property type="match status" value="1"/>
</dbReference>
<evidence type="ECO:0000313" key="5">
    <source>
        <dbReference type="Proteomes" id="UP000694891"/>
    </source>
</evidence>
<comment type="similarity">
    <text evidence="1">Belongs to the snRNP Sm proteins family.</text>
</comment>
<proteinExistence type="inferred from homology"/>
<dbReference type="AlphaFoldDB" id="A0A9Y4NW83"/>
<gene>
    <name evidence="6" type="primary">LOC103375882</name>
</gene>
<dbReference type="GO" id="GO:0071013">
    <property type="term" value="C:catalytic step 2 spliceosome"/>
    <property type="evidence" value="ECO:0007669"/>
    <property type="project" value="TreeGrafter"/>
</dbReference>
<dbReference type="GO" id="GO:0005682">
    <property type="term" value="C:U5 snRNP"/>
    <property type="evidence" value="ECO:0007669"/>
    <property type="project" value="TreeGrafter"/>
</dbReference>
<name>A0A9Y4NW83_9TELE</name>
<sequence>MSMKRVLNVILCGIRKGFKGLRFNVLNSAETLGVNCQSFHTRHLLMNTICCSLCLYEAMRGTKPASKSHRSQLQETKRVNVTHKIPDRDFFSILSVKLNGGRHVQGILRGFDPFMNLVVDDCLEMGPGGQQNTIGMV</sequence>
<dbReference type="GO" id="GO:0034719">
    <property type="term" value="C:SMN-Sm protein complex"/>
    <property type="evidence" value="ECO:0007669"/>
    <property type="project" value="TreeGrafter"/>
</dbReference>
<dbReference type="GO" id="GO:0005685">
    <property type="term" value="C:U1 snRNP"/>
    <property type="evidence" value="ECO:0007669"/>
    <property type="project" value="TreeGrafter"/>
</dbReference>
<dbReference type="GO" id="GO:0000398">
    <property type="term" value="P:mRNA splicing, via spliceosome"/>
    <property type="evidence" value="ECO:0007669"/>
    <property type="project" value="TreeGrafter"/>
</dbReference>
<keyword evidence="2" id="KW-0687">Ribonucleoprotein</keyword>
<dbReference type="InterPro" id="IPR010920">
    <property type="entry name" value="LSM_dom_sf"/>
</dbReference>
<dbReference type="GO" id="GO:0005689">
    <property type="term" value="C:U12-type spliceosomal complex"/>
    <property type="evidence" value="ECO:0007669"/>
    <property type="project" value="TreeGrafter"/>
</dbReference>
<evidence type="ECO:0000256" key="1">
    <source>
        <dbReference type="ARBA" id="ARBA00006850"/>
    </source>
</evidence>
<dbReference type="GO" id="GO:0005687">
    <property type="term" value="C:U4 snRNP"/>
    <property type="evidence" value="ECO:0007669"/>
    <property type="project" value="TreeGrafter"/>
</dbReference>
<feature type="domain" description="Sm" evidence="4">
    <location>
        <begin position="94"/>
        <end position="137"/>
    </location>
</feature>
<evidence type="ECO:0000256" key="2">
    <source>
        <dbReference type="ARBA" id="ARBA00023274"/>
    </source>
</evidence>
<dbReference type="GO" id="GO:0071011">
    <property type="term" value="C:precatalytic spliceosome"/>
    <property type="evidence" value="ECO:0007669"/>
    <property type="project" value="TreeGrafter"/>
</dbReference>
<dbReference type="RefSeq" id="XP_008304400.1">
    <property type="nucleotide sequence ID" value="XM_008306178.1"/>
</dbReference>
<protein>
    <recommendedName>
        <fullName evidence="3">Sm protein G</fullName>
    </recommendedName>
</protein>
<dbReference type="InterPro" id="IPR001163">
    <property type="entry name" value="Sm_dom_euk/arc"/>
</dbReference>
<evidence type="ECO:0000256" key="3">
    <source>
        <dbReference type="ARBA" id="ARBA00041356"/>
    </source>
</evidence>
<accession>A0A9Y4NW83</accession>
<dbReference type="PANTHER" id="PTHR10553:SF2">
    <property type="entry name" value="SMALL NUCLEAR RIBONUCLEOPROTEIN G"/>
    <property type="match status" value="1"/>
</dbReference>
<dbReference type="InterPro" id="IPR044641">
    <property type="entry name" value="Lsm7/SmG-like"/>
</dbReference>
<dbReference type="GO" id="GO:0071004">
    <property type="term" value="C:U2-type prespliceosome"/>
    <property type="evidence" value="ECO:0007669"/>
    <property type="project" value="TreeGrafter"/>
</dbReference>
<dbReference type="Pfam" id="PF01423">
    <property type="entry name" value="LSM"/>
    <property type="match status" value="1"/>
</dbReference>
<dbReference type="Proteomes" id="UP000694891">
    <property type="component" value="Unplaced"/>
</dbReference>
<organism evidence="5 6">
    <name type="scientific">Stegastes partitus</name>
    <name type="common">bicolor damselfish</name>
    <dbReference type="NCBI Taxonomy" id="144197"/>
    <lineage>
        <taxon>Eukaryota</taxon>
        <taxon>Metazoa</taxon>
        <taxon>Chordata</taxon>
        <taxon>Craniata</taxon>
        <taxon>Vertebrata</taxon>
        <taxon>Euteleostomi</taxon>
        <taxon>Actinopterygii</taxon>
        <taxon>Neopterygii</taxon>
        <taxon>Teleostei</taxon>
        <taxon>Neoteleostei</taxon>
        <taxon>Acanthomorphata</taxon>
        <taxon>Ovalentaria</taxon>
        <taxon>Pomacentridae</taxon>
        <taxon>Stegastes</taxon>
    </lineage>
</organism>
<reference evidence="6" key="1">
    <citation type="submission" date="2025-08" db="UniProtKB">
        <authorList>
            <consortium name="RefSeq"/>
        </authorList>
    </citation>
    <scope>IDENTIFICATION</scope>
</reference>
<dbReference type="GO" id="GO:0003723">
    <property type="term" value="F:RNA binding"/>
    <property type="evidence" value="ECO:0007669"/>
    <property type="project" value="TreeGrafter"/>
</dbReference>
<dbReference type="GO" id="GO:0005686">
    <property type="term" value="C:U2 snRNP"/>
    <property type="evidence" value="ECO:0007669"/>
    <property type="project" value="TreeGrafter"/>
</dbReference>
<evidence type="ECO:0000259" key="4">
    <source>
        <dbReference type="Pfam" id="PF01423"/>
    </source>
</evidence>
<dbReference type="GO" id="GO:0043186">
    <property type="term" value="C:P granule"/>
    <property type="evidence" value="ECO:0007669"/>
    <property type="project" value="TreeGrafter"/>
</dbReference>
<dbReference type="GO" id="GO:0097526">
    <property type="term" value="C:spliceosomal tri-snRNP complex"/>
    <property type="evidence" value="ECO:0007669"/>
    <property type="project" value="TreeGrafter"/>
</dbReference>
<evidence type="ECO:0000313" key="6">
    <source>
        <dbReference type="RefSeq" id="XP_008304400.1"/>
    </source>
</evidence>
<dbReference type="GeneID" id="103375882"/>